<dbReference type="InterPro" id="IPR025282">
    <property type="entry name" value="DUF4214"/>
</dbReference>
<keyword evidence="3" id="KW-1185">Reference proteome</keyword>
<gene>
    <name evidence="2" type="ORF">GJ668_09045</name>
</gene>
<feature type="domain" description="DUF4214" evidence="1">
    <location>
        <begin position="9"/>
        <end position="59"/>
    </location>
</feature>
<dbReference type="Pfam" id="PF13946">
    <property type="entry name" value="DUF4214"/>
    <property type="match status" value="2"/>
</dbReference>
<comment type="caution">
    <text evidence="2">The sequence shown here is derived from an EMBL/GenBank/DDBJ whole genome shotgun (WGS) entry which is preliminary data.</text>
</comment>
<sequence>MDNDVFDNDALFVRQLYRDLLWHEGDDEGIAYWTEALGNASMSRDQLVEFFINTEEFQGGVGTLTRLYEGALGRAPDVCGLDYWMAQHADGLNLAISAQVILESDEFAQRQGDLSDDALIDTLTQSMLGREATPDERGQWEQALANGTSTGSLLLTLANSEDYRAQSAETVSLDLFYLGLLNREPDAAGRAYWQEEIADADTPFTFIGSFFMSTEYHDRFLPPTESAALELTGLAPNLDGLSGL</sequence>
<dbReference type="InterPro" id="IPR038255">
    <property type="entry name" value="PBS_linker_sf"/>
</dbReference>
<dbReference type="OrthoDB" id="6142881at2"/>
<reference evidence="2 3" key="1">
    <citation type="submission" date="2019-11" db="EMBL/GenBank/DDBJ databases">
        <title>Whole-genome sequence of the anaerobic purple sulfur bacterium Allochromatium palmeri DSM 15591.</title>
        <authorList>
            <person name="Kyndt J.A."/>
            <person name="Meyer T.E."/>
        </authorList>
    </citation>
    <scope>NUCLEOTIDE SEQUENCE [LARGE SCALE GENOMIC DNA]</scope>
    <source>
        <strain evidence="2 3">DSM 15591</strain>
    </source>
</reference>
<accession>A0A6N8EAR1</accession>
<dbReference type="EMBL" id="WNKT01000015">
    <property type="protein sequence ID" value="MTW21245.1"/>
    <property type="molecule type" value="Genomic_DNA"/>
</dbReference>
<name>A0A6N8EAR1_9GAMM</name>
<dbReference type="AlphaFoldDB" id="A0A6N8EAR1"/>
<proteinExistence type="predicted"/>
<evidence type="ECO:0000313" key="3">
    <source>
        <dbReference type="Proteomes" id="UP000434044"/>
    </source>
</evidence>
<feature type="domain" description="DUF4214" evidence="1">
    <location>
        <begin position="98"/>
        <end position="163"/>
    </location>
</feature>
<organism evidence="2 3">
    <name type="scientific">Allochromatium palmeri</name>
    <dbReference type="NCBI Taxonomy" id="231048"/>
    <lineage>
        <taxon>Bacteria</taxon>
        <taxon>Pseudomonadati</taxon>
        <taxon>Pseudomonadota</taxon>
        <taxon>Gammaproteobacteria</taxon>
        <taxon>Chromatiales</taxon>
        <taxon>Chromatiaceae</taxon>
        <taxon>Allochromatium</taxon>
    </lineage>
</organism>
<dbReference type="Gene3D" id="1.10.3130.20">
    <property type="entry name" value="Phycobilisome linker domain"/>
    <property type="match status" value="2"/>
</dbReference>
<dbReference type="Proteomes" id="UP000434044">
    <property type="component" value="Unassembled WGS sequence"/>
</dbReference>
<protein>
    <submittedName>
        <fullName evidence="2">DUF4214 domain-containing protein</fullName>
    </submittedName>
</protein>
<evidence type="ECO:0000259" key="1">
    <source>
        <dbReference type="Pfam" id="PF13946"/>
    </source>
</evidence>
<evidence type="ECO:0000313" key="2">
    <source>
        <dbReference type="EMBL" id="MTW21245.1"/>
    </source>
</evidence>